<evidence type="ECO:0000259" key="5">
    <source>
        <dbReference type="SMART" id="SM00849"/>
    </source>
</evidence>
<dbReference type="PANTHER" id="PTHR42978">
    <property type="entry name" value="QUORUM-QUENCHING LACTONASE YTNP-RELATED-RELATED"/>
    <property type="match status" value="1"/>
</dbReference>
<dbReference type="Gene3D" id="3.60.15.10">
    <property type="entry name" value="Ribonuclease Z/Hydroxyacylglutathione hydrolase-like"/>
    <property type="match status" value="1"/>
</dbReference>
<comment type="similarity">
    <text evidence="1">Belongs to the metallo-beta-lactamase superfamily.</text>
</comment>
<dbReference type="AlphaFoldDB" id="Q029Z3"/>
<evidence type="ECO:0000256" key="3">
    <source>
        <dbReference type="ARBA" id="ARBA00022801"/>
    </source>
</evidence>
<keyword evidence="4" id="KW-0862">Zinc</keyword>
<protein>
    <submittedName>
        <fullName evidence="6">Beta-lactamase domain protein</fullName>
    </submittedName>
</protein>
<dbReference type="EMBL" id="CP000473">
    <property type="protein sequence ID" value="ABJ82133.1"/>
    <property type="molecule type" value="Genomic_DNA"/>
</dbReference>
<dbReference type="Pfam" id="PF00753">
    <property type="entry name" value="Lactamase_B"/>
    <property type="match status" value="1"/>
</dbReference>
<evidence type="ECO:0000313" key="6">
    <source>
        <dbReference type="EMBL" id="ABJ82133.1"/>
    </source>
</evidence>
<dbReference type="InterPro" id="IPR001279">
    <property type="entry name" value="Metallo-B-lactamas"/>
</dbReference>
<sequence>MSNRATVGDFEITLIRDSTYWWDGGAMFGVVPKTLWSRKTPVDELNRVPLGFNCYLIRTGDHSVLIETGGGDKLDALFRERAKLPPAADPLPVTIARLGIDPESIDIVINSHLHWDHCSGNTFLTPRGLVPAFPRARYFAPRAEWGHAHERHVRDRVAYNDANYDSLMDAGLLTLVDDGAQIVPGIHMHSAPGHNRGMMIVTAASGGQTFGFLSDMVPSAAHLQPTWIPAFDLYPLESIETRNRWLGRAVQENWLCGFGHDHEISFANIINDPKVLFRTAPSTAL</sequence>
<dbReference type="OrthoDB" id="9802897at2"/>
<dbReference type="KEGG" id="sus:Acid_1139"/>
<dbReference type="InParanoid" id="Q029Z3"/>
<accession>Q029Z3</accession>
<dbReference type="InterPro" id="IPR051013">
    <property type="entry name" value="MBL_superfamily_lactonases"/>
</dbReference>
<dbReference type="eggNOG" id="COG0491">
    <property type="taxonomic scope" value="Bacteria"/>
</dbReference>
<name>Q029Z3_SOLUE</name>
<dbReference type="STRING" id="234267.Acid_1139"/>
<dbReference type="GO" id="GO:0046872">
    <property type="term" value="F:metal ion binding"/>
    <property type="evidence" value="ECO:0007669"/>
    <property type="project" value="UniProtKB-KW"/>
</dbReference>
<feature type="domain" description="Metallo-beta-lactamase" evidence="5">
    <location>
        <begin position="51"/>
        <end position="260"/>
    </location>
</feature>
<dbReference type="PANTHER" id="PTHR42978:SF6">
    <property type="entry name" value="QUORUM-QUENCHING LACTONASE YTNP-RELATED"/>
    <property type="match status" value="1"/>
</dbReference>
<dbReference type="InterPro" id="IPR036866">
    <property type="entry name" value="RibonucZ/Hydroxyglut_hydro"/>
</dbReference>
<evidence type="ECO:0000256" key="2">
    <source>
        <dbReference type="ARBA" id="ARBA00022723"/>
    </source>
</evidence>
<organism evidence="6">
    <name type="scientific">Solibacter usitatus (strain Ellin6076)</name>
    <dbReference type="NCBI Taxonomy" id="234267"/>
    <lineage>
        <taxon>Bacteria</taxon>
        <taxon>Pseudomonadati</taxon>
        <taxon>Acidobacteriota</taxon>
        <taxon>Terriglobia</taxon>
        <taxon>Bryobacterales</taxon>
        <taxon>Solibacteraceae</taxon>
        <taxon>Candidatus Solibacter</taxon>
    </lineage>
</organism>
<dbReference type="SMART" id="SM00849">
    <property type="entry name" value="Lactamase_B"/>
    <property type="match status" value="1"/>
</dbReference>
<proteinExistence type="inferred from homology"/>
<keyword evidence="3" id="KW-0378">Hydrolase</keyword>
<evidence type="ECO:0000256" key="4">
    <source>
        <dbReference type="ARBA" id="ARBA00022833"/>
    </source>
</evidence>
<gene>
    <name evidence="6" type="ordered locus">Acid_1139</name>
</gene>
<reference evidence="6" key="1">
    <citation type="submission" date="2006-10" db="EMBL/GenBank/DDBJ databases">
        <title>Complete sequence of Solibacter usitatus Ellin6076.</title>
        <authorList>
            <consortium name="US DOE Joint Genome Institute"/>
            <person name="Copeland A."/>
            <person name="Lucas S."/>
            <person name="Lapidus A."/>
            <person name="Barry K."/>
            <person name="Detter J.C."/>
            <person name="Glavina del Rio T."/>
            <person name="Hammon N."/>
            <person name="Israni S."/>
            <person name="Dalin E."/>
            <person name="Tice H."/>
            <person name="Pitluck S."/>
            <person name="Thompson L.S."/>
            <person name="Brettin T."/>
            <person name="Bruce D."/>
            <person name="Han C."/>
            <person name="Tapia R."/>
            <person name="Gilna P."/>
            <person name="Schmutz J."/>
            <person name="Larimer F."/>
            <person name="Land M."/>
            <person name="Hauser L."/>
            <person name="Kyrpides N."/>
            <person name="Mikhailova N."/>
            <person name="Janssen P.H."/>
            <person name="Kuske C.R."/>
            <person name="Richardson P."/>
        </authorList>
    </citation>
    <scope>NUCLEOTIDE SEQUENCE</scope>
    <source>
        <strain evidence="6">Ellin6076</strain>
    </source>
</reference>
<dbReference type="HOGENOM" id="CLU_056519_2_0_0"/>
<dbReference type="SUPFAM" id="SSF56281">
    <property type="entry name" value="Metallo-hydrolase/oxidoreductase"/>
    <property type="match status" value="1"/>
</dbReference>
<dbReference type="GO" id="GO:0016787">
    <property type="term" value="F:hydrolase activity"/>
    <property type="evidence" value="ECO:0007669"/>
    <property type="project" value="UniProtKB-KW"/>
</dbReference>
<keyword evidence="2" id="KW-0479">Metal-binding</keyword>
<evidence type="ECO:0000256" key="1">
    <source>
        <dbReference type="ARBA" id="ARBA00007749"/>
    </source>
</evidence>